<organism evidence="1 2">
    <name type="scientific">[Candida] jaroonii</name>
    <dbReference type="NCBI Taxonomy" id="467808"/>
    <lineage>
        <taxon>Eukaryota</taxon>
        <taxon>Fungi</taxon>
        <taxon>Dikarya</taxon>
        <taxon>Ascomycota</taxon>
        <taxon>Saccharomycotina</taxon>
        <taxon>Pichiomycetes</taxon>
        <taxon>Debaryomycetaceae</taxon>
        <taxon>Yamadazyma</taxon>
    </lineage>
</organism>
<evidence type="ECO:0000313" key="1">
    <source>
        <dbReference type="EMBL" id="CAH6718978.1"/>
    </source>
</evidence>
<sequence length="375" mass="42120">MTGISTDLIHSSESNYIDVTPPINITTTYKYSDDPEKLVKAVDRTGPDYFHNDNWTYSRLTHQNSELIENLLESLLEGKVVVYNSGLAAFNAALTHINPKTVIIGQAYHGCHAILEIWKRNFDLKVLDINVLDNFEKLQPGDLVHLETPVNPLGTSFDIEFYAKKAHEKGALLMVDATFAPPPLQRPFNHGADLIMHSATKYFGGHSDLLAGLLVTKDEEVRQKLFYDRLLLGTNIGNLESSLLVRSLKTYELRILRQSDNCTKLVAYLNSNKEKFPNLKEVFHSSLQSDEYIKTQLSGHSPTFSITLQSEDLAKRFPSKLKYFYHATSLGGVESLIEWRAISDPTVDTALLRVSVGVENVEDLIDDFTQALTSS</sequence>
<accession>A0ACA9Y219</accession>
<keyword evidence="2" id="KW-1185">Reference proteome</keyword>
<gene>
    <name evidence="1" type="ORF">CLIB1444_01S18756</name>
</gene>
<proteinExistence type="predicted"/>
<protein>
    <submittedName>
        <fullName evidence="1">Uncharacterized trans-sulfuration enzyme</fullName>
    </submittedName>
</protein>
<name>A0ACA9Y219_9ASCO</name>
<evidence type="ECO:0000313" key="2">
    <source>
        <dbReference type="Proteomes" id="UP001152531"/>
    </source>
</evidence>
<dbReference type="EMBL" id="CALSDN010000001">
    <property type="protein sequence ID" value="CAH6718978.1"/>
    <property type="molecule type" value="Genomic_DNA"/>
</dbReference>
<dbReference type="Proteomes" id="UP001152531">
    <property type="component" value="Unassembled WGS sequence"/>
</dbReference>
<reference evidence="1" key="1">
    <citation type="submission" date="2022-06" db="EMBL/GenBank/DDBJ databases">
        <authorList>
            <person name="Legras J.-L."/>
            <person name="Devillers H."/>
            <person name="Grondin C."/>
        </authorList>
    </citation>
    <scope>NUCLEOTIDE SEQUENCE</scope>
    <source>
        <strain evidence="1">CLIB 1444</strain>
    </source>
</reference>
<comment type="caution">
    <text evidence="1">The sequence shown here is derived from an EMBL/GenBank/DDBJ whole genome shotgun (WGS) entry which is preliminary data.</text>
</comment>